<dbReference type="Pfam" id="PF00069">
    <property type="entry name" value="Pkinase"/>
    <property type="match status" value="1"/>
</dbReference>
<dbReference type="SUPFAM" id="SSF56112">
    <property type="entry name" value="Protein kinase-like (PK-like)"/>
    <property type="match status" value="1"/>
</dbReference>
<dbReference type="EMBL" id="FOXO01000015">
    <property type="protein sequence ID" value="SFQ00978.1"/>
    <property type="molecule type" value="Genomic_DNA"/>
</dbReference>
<dbReference type="InterPro" id="IPR011009">
    <property type="entry name" value="Kinase-like_dom_sf"/>
</dbReference>
<dbReference type="PANTHER" id="PTHR24361:SF678">
    <property type="entry name" value="SPORULATION-SPECIFIC PROTEIN 1"/>
    <property type="match status" value="1"/>
</dbReference>
<dbReference type="PROSITE" id="PS50011">
    <property type="entry name" value="PROTEIN_KINASE_DOM"/>
    <property type="match status" value="1"/>
</dbReference>
<dbReference type="AlphaFoldDB" id="A0A1I5V0I2"/>
<accession>A0A1I5V0I2</accession>
<dbReference type="GO" id="GO:0005737">
    <property type="term" value="C:cytoplasm"/>
    <property type="evidence" value="ECO:0007669"/>
    <property type="project" value="TreeGrafter"/>
</dbReference>
<keyword evidence="3" id="KW-1185">Reference proteome</keyword>
<keyword evidence="2" id="KW-0723">Serine/threonine-protein kinase</keyword>
<evidence type="ECO:0000313" key="2">
    <source>
        <dbReference type="EMBL" id="SFQ00978.1"/>
    </source>
</evidence>
<dbReference type="GO" id="GO:0004674">
    <property type="term" value="F:protein serine/threonine kinase activity"/>
    <property type="evidence" value="ECO:0007669"/>
    <property type="project" value="UniProtKB-KW"/>
</dbReference>
<dbReference type="SMART" id="SM00220">
    <property type="entry name" value="S_TKc"/>
    <property type="match status" value="1"/>
</dbReference>
<sequence>MERFKILKKLGEGGNSRAYLARDKRTGDLITIKFAKNISATGQQSPFVNEADILKEFGKRNYAELISNGRIPRLVAFECDHIAVSFVSGKNLLELLKQKGRLKEKQVIAIAKDLLTIFRALHENDTPIVYRDLKPANIIINCEGRACLIDFGAARIYQRKCKTEDTINLGTIGYAAPEQYGSLGQTDEQTDIYCFGMTLLSLLTGINARDSDALSMARSGAWKNISPEMLAFIERCIKADRGKRFNSFKEAEESFDKVPAKKTARKALKAVKITALAFVTSALVTVGVFYEEEAAKVISNDLVVRVPAVRYRISIARQRICDFADSLIKEEDI</sequence>
<name>A0A1I5V0I2_9FIRM</name>
<dbReference type="Gene3D" id="1.10.510.10">
    <property type="entry name" value="Transferase(Phosphotransferase) domain 1"/>
    <property type="match status" value="1"/>
</dbReference>
<keyword evidence="2" id="KW-0418">Kinase</keyword>
<reference evidence="3" key="1">
    <citation type="submission" date="2016-10" db="EMBL/GenBank/DDBJ databases">
        <authorList>
            <person name="Varghese N."/>
            <person name="Submissions S."/>
        </authorList>
    </citation>
    <scope>NUCLEOTIDE SEQUENCE [LARGE SCALE GENOMIC DNA]</scope>
    <source>
        <strain evidence="3">P18</strain>
    </source>
</reference>
<dbReference type="CDD" id="cd14014">
    <property type="entry name" value="STKc_PknB_like"/>
    <property type="match status" value="1"/>
</dbReference>
<dbReference type="RefSeq" id="WP_074888322.1">
    <property type="nucleotide sequence ID" value="NZ_FOXO01000015.1"/>
</dbReference>
<dbReference type="InterPro" id="IPR000719">
    <property type="entry name" value="Prot_kinase_dom"/>
</dbReference>
<dbReference type="PANTHER" id="PTHR24361">
    <property type="entry name" value="MITOGEN-ACTIVATED KINASE KINASE KINASE"/>
    <property type="match status" value="1"/>
</dbReference>
<organism evidence="2 3">
    <name type="scientific">Butyrivibrio proteoclasticus</name>
    <dbReference type="NCBI Taxonomy" id="43305"/>
    <lineage>
        <taxon>Bacteria</taxon>
        <taxon>Bacillati</taxon>
        <taxon>Bacillota</taxon>
        <taxon>Clostridia</taxon>
        <taxon>Lachnospirales</taxon>
        <taxon>Lachnospiraceae</taxon>
        <taxon>Butyrivibrio</taxon>
    </lineage>
</organism>
<dbReference type="GO" id="GO:0005524">
    <property type="term" value="F:ATP binding"/>
    <property type="evidence" value="ECO:0007669"/>
    <property type="project" value="InterPro"/>
</dbReference>
<protein>
    <submittedName>
        <fullName evidence="2">Serine/threonine protein kinase</fullName>
    </submittedName>
</protein>
<dbReference type="OrthoDB" id="9788659at2"/>
<keyword evidence="2" id="KW-0808">Transferase</keyword>
<dbReference type="InterPro" id="IPR053235">
    <property type="entry name" value="Ser_Thr_kinase"/>
</dbReference>
<gene>
    <name evidence="2" type="ORF">SAMN04487928_11524</name>
</gene>
<evidence type="ECO:0000259" key="1">
    <source>
        <dbReference type="PROSITE" id="PS50011"/>
    </source>
</evidence>
<proteinExistence type="predicted"/>
<dbReference type="PROSITE" id="PS00108">
    <property type="entry name" value="PROTEIN_KINASE_ST"/>
    <property type="match status" value="1"/>
</dbReference>
<dbReference type="Proteomes" id="UP000182624">
    <property type="component" value="Unassembled WGS sequence"/>
</dbReference>
<feature type="domain" description="Protein kinase" evidence="1">
    <location>
        <begin position="4"/>
        <end position="256"/>
    </location>
</feature>
<evidence type="ECO:0000313" key="3">
    <source>
        <dbReference type="Proteomes" id="UP000182624"/>
    </source>
</evidence>
<dbReference type="InterPro" id="IPR008271">
    <property type="entry name" value="Ser/Thr_kinase_AS"/>
</dbReference>